<dbReference type="GO" id="GO:0008033">
    <property type="term" value="P:tRNA processing"/>
    <property type="evidence" value="ECO:0007669"/>
    <property type="project" value="UniProtKB-UniRule"/>
</dbReference>
<dbReference type="PANTHER" id="PTHR13370:SF3">
    <property type="entry name" value="TRNA (GUANINE(10)-N2)-METHYLTRANSFERASE HOMOLOG"/>
    <property type="match status" value="1"/>
</dbReference>
<evidence type="ECO:0000256" key="15">
    <source>
        <dbReference type="PROSITE-ProRule" id="PRU00959"/>
    </source>
</evidence>
<organism evidence="18 19">
    <name type="scientific">Henosepilachna vigintioctopunctata</name>
    <dbReference type="NCBI Taxonomy" id="420089"/>
    <lineage>
        <taxon>Eukaryota</taxon>
        <taxon>Metazoa</taxon>
        <taxon>Ecdysozoa</taxon>
        <taxon>Arthropoda</taxon>
        <taxon>Hexapoda</taxon>
        <taxon>Insecta</taxon>
        <taxon>Pterygota</taxon>
        <taxon>Neoptera</taxon>
        <taxon>Endopterygota</taxon>
        <taxon>Coleoptera</taxon>
        <taxon>Polyphaga</taxon>
        <taxon>Cucujiformia</taxon>
        <taxon>Coccinelloidea</taxon>
        <taxon>Coccinellidae</taxon>
        <taxon>Epilachninae</taxon>
        <taxon>Epilachnini</taxon>
        <taxon>Henosepilachna</taxon>
    </lineage>
</organism>
<dbReference type="InterPro" id="IPR016691">
    <property type="entry name" value="TRMT11"/>
</dbReference>
<evidence type="ECO:0000256" key="5">
    <source>
        <dbReference type="ARBA" id="ARBA00022679"/>
    </source>
</evidence>
<sequence>MNKTGNVKQYLLWFAHENIEFRLPEVKSLLSLLNIEMAFIQKPKPTEPFWIVRFNKEEDVKELAKRSVSLKFCLELWAFSESSSELHDQLKTHPKQFYESYFSSEKSFKIEVETFCKHFNQKQKLNKINQFEYLPWKGPVKLKDPDLCLQYIEYYGTDPNESPVLPYYMFFGRLITKGLRQLIQTLSLKTRKFIGNTSMDPQFSLLMANQAKVKNGDIILDPFVGSGSLLVAAAHFGAYVLGTDIDYLMLHGRTKPTRVRQKERQVDESIKNNMKQYNLSHKYLDILVNDFSISFWRSDFKWDAIITDPPYGIRESTDRVGTEKRNFLLNEKYLTTHIPSKVEYGISNIYRDLLLFSAEHLKLGGRLICWFPIFRKIIKKRVYLLILVSN</sequence>
<dbReference type="PROSITE" id="PS00092">
    <property type="entry name" value="N6_MTASE"/>
    <property type="match status" value="1"/>
</dbReference>
<evidence type="ECO:0000256" key="9">
    <source>
        <dbReference type="ARBA" id="ARBA00050985"/>
    </source>
</evidence>
<dbReference type="PROSITE" id="PS51627">
    <property type="entry name" value="SAM_MT_TRM11"/>
    <property type="match status" value="1"/>
</dbReference>
<evidence type="ECO:0000259" key="16">
    <source>
        <dbReference type="Pfam" id="PF01170"/>
    </source>
</evidence>
<gene>
    <name evidence="18" type="ORF">WA026_003747</name>
</gene>
<reference evidence="18 19" key="1">
    <citation type="submission" date="2023-03" db="EMBL/GenBank/DDBJ databases">
        <title>Genome insight into feeding habits of ladybird beetles.</title>
        <authorList>
            <person name="Li H.-S."/>
            <person name="Huang Y.-H."/>
            <person name="Pang H."/>
        </authorList>
    </citation>
    <scope>NUCLEOTIDE SEQUENCE [LARGE SCALE GENOMIC DNA]</scope>
    <source>
        <strain evidence="18">SYSU_2023b</strain>
        <tissue evidence="18">Whole body</tissue>
    </source>
</reference>
<dbReference type="InterPro" id="IPR029063">
    <property type="entry name" value="SAM-dependent_MTases_sf"/>
</dbReference>
<comment type="catalytic activity">
    <reaction evidence="9">
        <text>guanosine(10) in tRNA + S-adenosyl-L-methionine = N(2)-methylguanosine(10) in tRNA + S-adenosyl-L-homocysteine + H(+)</text>
        <dbReference type="Rhea" id="RHEA:43128"/>
        <dbReference type="Rhea" id="RHEA-COMP:10355"/>
        <dbReference type="Rhea" id="RHEA-COMP:10357"/>
        <dbReference type="ChEBI" id="CHEBI:15378"/>
        <dbReference type="ChEBI" id="CHEBI:57856"/>
        <dbReference type="ChEBI" id="CHEBI:59789"/>
        <dbReference type="ChEBI" id="CHEBI:74269"/>
        <dbReference type="ChEBI" id="CHEBI:74481"/>
        <dbReference type="EC" id="2.1.1.214"/>
    </reaction>
    <physiologicalReaction direction="left-to-right" evidence="9">
        <dbReference type="Rhea" id="RHEA:43129"/>
    </physiologicalReaction>
</comment>
<comment type="subcellular location">
    <subcellularLocation>
        <location evidence="1">Cytoplasm</location>
    </subcellularLocation>
</comment>
<evidence type="ECO:0000313" key="19">
    <source>
        <dbReference type="Proteomes" id="UP001431783"/>
    </source>
</evidence>
<evidence type="ECO:0000256" key="7">
    <source>
        <dbReference type="ARBA" id="ARBA00022694"/>
    </source>
</evidence>
<evidence type="ECO:0000256" key="1">
    <source>
        <dbReference type="ARBA" id="ARBA00004496"/>
    </source>
</evidence>
<name>A0AAW1UHT4_9CUCU</name>
<dbReference type="EC" id="2.1.1.214" evidence="12"/>
<evidence type="ECO:0000256" key="2">
    <source>
        <dbReference type="ARBA" id="ARBA00022490"/>
    </source>
</evidence>
<evidence type="ECO:0000313" key="18">
    <source>
        <dbReference type="EMBL" id="KAK9878924.1"/>
    </source>
</evidence>
<dbReference type="InterPro" id="IPR059073">
    <property type="entry name" value="TRMT11_N"/>
</dbReference>
<dbReference type="Pfam" id="PF25904">
    <property type="entry name" value="Tmrp11_N"/>
    <property type="match status" value="1"/>
</dbReference>
<dbReference type="AlphaFoldDB" id="A0AAW1UHT4"/>
<keyword evidence="2" id="KW-0963">Cytoplasm</keyword>
<keyword evidence="8 15" id="KW-0694">RNA-binding</keyword>
<dbReference type="PANTHER" id="PTHR13370">
    <property type="entry name" value="RNA METHYLASE-RELATED"/>
    <property type="match status" value="1"/>
</dbReference>
<evidence type="ECO:0000256" key="12">
    <source>
        <dbReference type="ARBA" id="ARBA00066937"/>
    </source>
</evidence>
<dbReference type="GO" id="GO:0160102">
    <property type="term" value="F:tRNA (guanine(10)-N2)-methyltransferase activity"/>
    <property type="evidence" value="ECO:0007669"/>
    <property type="project" value="UniProtKB-EC"/>
</dbReference>
<dbReference type="SUPFAM" id="SSF53335">
    <property type="entry name" value="S-adenosyl-L-methionine-dependent methyltransferases"/>
    <property type="match status" value="1"/>
</dbReference>
<dbReference type="CDD" id="cd02440">
    <property type="entry name" value="AdoMet_MTases"/>
    <property type="match status" value="1"/>
</dbReference>
<keyword evidence="19" id="KW-1185">Reference proteome</keyword>
<evidence type="ECO:0000256" key="13">
    <source>
        <dbReference type="ARBA" id="ARBA00067484"/>
    </source>
</evidence>
<dbReference type="Proteomes" id="UP001431783">
    <property type="component" value="Unassembled WGS sequence"/>
</dbReference>
<dbReference type="GO" id="GO:0032259">
    <property type="term" value="P:methylation"/>
    <property type="evidence" value="ECO:0007669"/>
    <property type="project" value="UniProtKB-UniRule"/>
</dbReference>
<evidence type="ECO:0000259" key="17">
    <source>
        <dbReference type="Pfam" id="PF25904"/>
    </source>
</evidence>
<accession>A0AAW1UHT4</accession>
<evidence type="ECO:0000256" key="3">
    <source>
        <dbReference type="ARBA" id="ARBA00022555"/>
    </source>
</evidence>
<comment type="similarity">
    <text evidence="15">Belongs to the class I-like SAM-binding methyltransferase superfamily. TRM11 methyltransferase family.</text>
</comment>
<comment type="caution">
    <text evidence="18">The sequence shown here is derived from an EMBL/GenBank/DDBJ whole genome shotgun (WGS) entry which is preliminary data.</text>
</comment>
<evidence type="ECO:0000256" key="6">
    <source>
        <dbReference type="ARBA" id="ARBA00022691"/>
    </source>
</evidence>
<dbReference type="GO" id="GO:0000049">
    <property type="term" value="F:tRNA binding"/>
    <property type="evidence" value="ECO:0007669"/>
    <property type="project" value="UniProtKB-UniRule"/>
</dbReference>
<dbReference type="Pfam" id="PF01170">
    <property type="entry name" value="UPF0020"/>
    <property type="match status" value="1"/>
</dbReference>
<protein>
    <recommendedName>
        <fullName evidence="13">tRNA (guanine(10)-N(2))-methyltransferase TRMT11</fullName>
        <ecNumber evidence="12">2.1.1.214</ecNumber>
    </recommendedName>
    <alternativeName>
        <fullName evidence="14">tRNA methyltransferase 11 homolog</fullName>
    </alternativeName>
</protein>
<evidence type="ECO:0000256" key="11">
    <source>
        <dbReference type="ARBA" id="ARBA00065434"/>
    </source>
</evidence>
<feature type="domain" description="tRNA (guanine(10)-N(2))-methyltransferase TRMT11 N-terminal" evidence="17">
    <location>
        <begin position="8"/>
        <end position="180"/>
    </location>
</feature>
<evidence type="ECO:0000256" key="10">
    <source>
        <dbReference type="ARBA" id="ARBA00056270"/>
    </source>
</evidence>
<feature type="domain" description="Ribosomal RNA large subunit methyltransferase K/L-like methyltransferase" evidence="16">
    <location>
        <begin position="190"/>
        <end position="318"/>
    </location>
</feature>
<keyword evidence="5 15" id="KW-0808">Transferase</keyword>
<comment type="subunit">
    <text evidence="11">Part of the heterodimeric TRMT11-TRM112 methyltransferase complex; this complex forms an active tRNA methyltransferase, where TRMT112 acts as an activator of the catalytic subunit TRMT11.</text>
</comment>
<dbReference type="GO" id="GO:0005737">
    <property type="term" value="C:cytoplasm"/>
    <property type="evidence" value="ECO:0007669"/>
    <property type="project" value="UniProtKB-SubCell"/>
</dbReference>
<dbReference type="InterPro" id="IPR002052">
    <property type="entry name" value="DNA_methylase_N6_adenine_CS"/>
</dbReference>
<dbReference type="GO" id="GO:0043527">
    <property type="term" value="C:tRNA methyltransferase complex"/>
    <property type="evidence" value="ECO:0007669"/>
    <property type="project" value="UniProtKB-ARBA"/>
</dbReference>
<keyword evidence="4 15" id="KW-0489">Methyltransferase</keyword>
<comment type="function">
    <text evidence="10">Catalytic subunit of the TRMT11-TRM112 methyltransferase complex, that specifically mediates the S-adenosyl-L-methionine-dependent N(2)-methylation of guanosine nucleotide at position 10 (m2G10) in tRNAs. This is one of the major tRNA (guanine-N(2))-methyltransferases.</text>
</comment>
<dbReference type="Gene3D" id="3.40.50.150">
    <property type="entry name" value="Vaccinia Virus protein VP39"/>
    <property type="match status" value="1"/>
</dbReference>
<evidence type="ECO:0000256" key="14">
    <source>
        <dbReference type="ARBA" id="ARBA00075308"/>
    </source>
</evidence>
<dbReference type="PIRSF" id="PIRSF017259">
    <property type="entry name" value="tRNA_mtfrase_TRM11"/>
    <property type="match status" value="1"/>
</dbReference>
<dbReference type="EMBL" id="JARQZJ010000061">
    <property type="protein sequence ID" value="KAK9878924.1"/>
    <property type="molecule type" value="Genomic_DNA"/>
</dbReference>
<keyword evidence="7 15" id="KW-0819">tRNA processing</keyword>
<evidence type="ECO:0000256" key="4">
    <source>
        <dbReference type="ARBA" id="ARBA00022603"/>
    </source>
</evidence>
<proteinExistence type="inferred from homology"/>
<keyword evidence="6 15" id="KW-0949">S-adenosyl-L-methionine</keyword>
<evidence type="ECO:0000256" key="8">
    <source>
        <dbReference type="ARBA" id="ARBA00022884"/>
    </source>
</evidence>
<dbReference type="InterPro" id="IPR000241">
    <property type="entry name" value="RlmKL-like_Mtase"/>
</dbReference>
<keyword evidence="3 15" id="KW-0820">tRNA-binding</keyword>
<dbReference type="PRINTS" id="PR00507">
    <property type="entry name" value="N12N6MTFRASE"/>
</dbReference>